<dbReference type="PANTHER" id="PTHR43434:SF1">
    <property type="entry name" value="PHOSPHOGLYCOLATE PHOSPHATASE"/>
    <property type="match status" value="1"/>
</dbReference>
<accession>A0ABY6HXA9</accession>
<evidence type="ECO:0000256" key="1">
    <source>
        <dbReference type="ARBA" id="ARBA00007958"/>
    </source>
</evidence>
<reference evidence="2" key="1">
    <citation type="submission" date="2022-09" db="EMBL/GenBank/DDBJ databases">
        <title>Actin cytoskeleton and complex cell architecture in an #Asgard archaeon.</title>
        <authorList>
            <person name="Ponce Toledo R.I."/>
            <person name="Schleper C."/>
            <person name="Rodrigues Oliveira T."/>
            <person name="Wollweber F."/>
            <person name="Xu J."/>
            <person name="Rittmann S."/>
            <person name="Klingl A."/>
            <person name="Pilhofer M."/>
        </authorList>
    </citation>
    <scope>NUCLEOTIDE SEQUENCE</scope>
    <source>
        <strain evidence="2">B-35</strain>
    </source>
</reference>
<evidence type="ECO:0000313" key="3">
    <source>
        <dbReference type="Proteomes" id="UP001208689"/>
    </source>
</evidence>
<dbReference type="GO" id="GO:0008967">
    <property type="term" value="F:phosphoglycolate phosphatase activity"/>
    <property type="evidence" value="ECO:0007669"/>
    <property type="project" value="UniProtKB-EC"/>
</dbReference>
<gene>
    <name evidence="2" type="ORF">NEF87_003369</name>
</gene>
<dbReference type="Gene3D" id="3.40.50.1000">
    <property type="entry name" value="HAD superfamily/HAD-like"/>
    <property type="match status" value="1"/>
</dbReference>
<dbReference type="SUPFAM" id="SSF56784">
    <property type="entry name" value="HAD-like"/>
    <property type="match status" value="1"/>
</dbReference>
<protein>
    <submittedName>
        <fullName evidence="2">Phosphoglycolate phosphatase</fullName>
        <ecNumber evidence="2">3.1.3.18</ecNumber>
    </submittedName>
</protein>
<dbReference type="Gene3D" id="1.10.150.730">
    <property type="match status" value="1"/>
</dbReference>
<name>A0ABY6HXA9_9ARCH</name>
<proteinExistence type="inferred from homology"/>
<keyword evidence="2" id="KW-0378">Hydrolase</keyword>
<dbReference type="InterPro" id="IPR036412">
    <property type="entry name" value="HAD-like_sf"/>
</dbReference>
<dbReference type="NCBIfam" id="TIGR01549">
    <property type="entry name" value="HAD-SF-IA-v1"/>
    <property type="match status" value="1"/>
</dbReference>
<dbReference type="SFLD" id="SFLDG01129">
    <property type="entry name" value="C1.5:_HAD__Beta-PGM__Phosphata"/>
    <property type="match status" value="1"/>
</dbReference>
<dbReference type="EMBL" id="CP104013">
    <property type="protein sequence ID" value="UYP47084.1"/>
    <property type="molecule type" value="Genomic_DNA"/>
</dbReference>
<organism evidence="2 3">
    <name type="scientific">Candidatus Lokiarchaeum ossiferum</name>
    <dbReference type="NCBI Taxonomy" id="2951803"/>
    <lineage>
        <taxon>Archaea</taxon>
        <taxon>Promethearchaeati</taxon>
        <taxon>Promethearchaeota</taxon>
        <taxon>Promethearchaeia</taxon>
        <taxon>Promethearchaeales</taxon>
        <taxon>Promethearchaeaceae</taxon>
        <taxon>Candidatus Lokiarchaeum</taxon>
    </lineage>
</organism>
<dbReference type="Pfam" id="PF13419">
    <property type="entry name" value="HAD_2"/>
    <property type="match status" value="1"/>
</dbReference>
<dbReference type="InterPro" id="IPR041492">
    <property type="entry name" value="HAD_2"/>
</dbReference>
<dbReference type="SFLD" id="SFLDS00003">
    <property type="entry name" value="Haloacid_Dehalogenase"/>
    <property type="match status" value="1"/>
</dbReference>
<dbReference type="InterPro" id="IPR006439">
    <property type="entry name" value="HAD-SF_hydro_IA"/>
</dbReference>
<dbReference type="InterPro" id="IPR023214">
    <property type="entry name" value="HAD_sf"/>
</dbReference>
<sequence>MKITSSQMLMPLIKQSSAILFDLDGTLFNLHIQWQDIRQHILSHYKRTYGIEIPEKKKFFKIFRYIRTEQGDQAFQYYQDYMRNQELIALKEKRFEPLKLFTMGIEKMAEHLRFDCFFGIVSNNFHETILEILNQFGSNDKFKVIIGRNDVSNEKPNPEGLIRIMDGYDLLPEKVLFIGDSKVDEEAAERAQINFIYVDDLNRILKIEE</sequence>
<dbReference type="Proteomes" id="UP001208689">
    <property type="component" value="Chromosome"/>
</dbReference>
<dbReference type="InterPro" id="IPR050155">
    <property type="entry name" value="HAD-like_hydrolase_sf"/>
</dbReference>
<dbReference type="EC" id="3.1.3.18" evidence="2"/>
<comment type="similarity">
    <text evidence="1">Belongs to the HAD-like hydrolase superfamily.</text>
</comment>
<evidence type="ECO:0000313" key="2">
    <source>
        <dbReference type="EMBL" id="UYP47084.1"/>
    </source>
</evidence>
<dbReference type="PANTHER" id="PTHR43434">
    <property type="entry name" value="PHOSPHOGLYCOLATE PHOSPHATASE"/>
    <property type="match status" value="1"/>
</dbReference>
<keyword evidence="3" id="KW-1185">Reference proteome</keyword>